<evidence type="ECO:0000313" key="3">
    <source>
        <dbReference type="Proteomes" id="UP000035034"/>
    </source>
</evidence>
<gene>
    <name evidence="2" type="ORF">GOEFS_092_00710</name>
</gene>
<dbReference type="Gene3D" id="2.60.40.1650">
    <property type="entry name" value="Porin MspA (Ig-like beta-sandwich domain)"/>
    <property type="match status" value="1"/>
</dbReference>
<dbReference type="eggNOG" id="ENOG5033RRN">
    <property type="taxonomic scope" value="Bacteria"/>
</dbReference>
<name>H0R3J5_9ACTN</name>
<dbReference type="InterPro" id="IPR015286">
    <property type="entry name" value="Porin_fam_mycobact-type"/>
</dbReference>
<organism evidence="2 3">
    <name type="scientific">Gordonia effusa NBRC 100432</name>
    <dbReference type="NCBI Taxonomy" id="1077974"/>
    <lineage>
        <taxon>Bacteria</taxon>
        <taxon>Bacillati</taxon>
        <taxon>Actinomycetota</taxon>
        <taxon>Actinomycetes</taxon>
        <taxon>Mycobacteriales</taxon>
        <taxon>Gordoniaceae</taxon>
        <taxon>Gordonia</taxon>
    </lineage>
</organism>
<dbReference type="Proteomes" id="UP000035034">
    <property type="component" value="Unassembled WGS sequence"/>
</dbReference>
<accession>H0R3J5</accession>
<dbReference type="RefSeq" id="WP_007318981.1">
    <property type="nucleotide sequence ID" value="NZ_BAEH01000092.1"/>
</dbReference>
<protein>
    <recommendedName>
        <fullName evidence="4">MspA family protein</fullName>
    </recommendedName>
</protein>
<comment type="caution">
    <text evidence="2">The sequence shown here is derived from an EMBL/GenBank/DDBJ whole genome shotgun (WGS) entry which is preliminary data.</text>
</comment>
<evidence type="ECO:0008006" key="4">
    <source>
        <dbReference type="Google" id="ProtNLM"/>
    </source>
</evidence>
<reference evidence="2 3" key="1">
    <citation type="submission" date="2011-12" db="EMBL/GenBank/DDBJ databases">
        <title>Whole genome shotgun sequence of Gordonia effusa NBRC 100432.</title>
        <authorList>
            <person name="Yoshida I."/>
            <person name="Takarada H."/>
            <person name="Hosoyama A."/>
            <person name="Tsuchikane K."/>
            <person name="Katsumata H."/>
            <person name="Yamazaki S."/>
            <person name="Fujita N."/>
        </authorList>
    </citation>
    <scope>NUCLEOTIDE SEQUENCE [LARGE SCALE GENOMIC DNA]</scope>
    <source>
        <strain evidence="2 3">NBRC 100432</strain>
    </source>
</reference>
<keyword evidence="3" id="KW-1185">Reference proteome</keyword>
<dbReference type="EMBL" id="BAEH01000092">
    <property type="protein sequence ID" value="GAB19646.1"/>
    <property type="molecule type" value="Genomic_DNA"/>
</dbReference>
<proteinExistence type="predicted"/>
<evidence type="ECO:0000256" key="1">
    <source>
        <dbReference type="SAM" id="MobiDB-lite"/>
    </source>
</evidence>
<dbReference type="AlphaFoldDB" id="H0R3J5"/>
<dbReference type="OrthoDB" id="4540215at2"/>
<evidence type="ECO:0000313" key="2">
    <source>
        <dbReference type="EMBL" id="GAB19646.1"/>
    </source>
</evidence>
<sequence>MRHPISRLSGLAPIAAVVVVAAILTGTGTGTAGADTFVRLPAGTASGDGITLTRTNEHARVSPSLAANGASRTTWVSGSIKLRAPKLHSAKAGPSNGPAGESEIPGSNGTATNGAAATLSTGYIIGCQVDISGLAAGLSGTLSTTAPSLSGTLTVPMAAGKVVFLQIEVKDIEGPGTYYIGYDHAQVNIQNCGGYAQARAFTTVETTGNPHQKINLYGKPFSIG</sequence>
<feature type="region of interest" description="Disordered" evidence="1">
    <location>
        <begin position="87"/>
        <end position="108"/>
    </location>
</feature>
<dbReference type="Pfam" id="PF09203">
    <property type="entry name" value="MspA"/>
    <property type="match status" value="1"/>
</dbReference>